<evidence type="ECO:0000313" key="3">
    <source>
        <dbReference type="Proteomes" id="UP000515947"/>
    </source>
</evidence>
<evidence type="ECO:0000313" key="2">
    <source>
        <dbReference type="EMBL" id="QNN54820.1"/>
    </source>
</evidence>
<accession>A0A7G9RGU5</accession>
<evidence type="ECO:0000259" key="1">
    <source>
        <dbReference type="Pfam" id="PF13400"/>
    </source>
</evidence>
<dbReference type="EMBL" id="CP060713">
    <property type="protein sequence ID" value="QNN54820.1"/>
    <property type="molecule type" value="Genomic_DNA"/>
</dbReference>
<dbReference type="InterPro" id="IPR028087">
    <property type="entry name" value="Tad_N"/>
</dbReference>
<protein>
    <recommendedName>
        <fullName evidence="1">Putative Flp pilus-assembly TadG-like N-terminal domain-containing protein</fullName>
    </recommendedName>
</protein>
<name>A0A7G9RGU5_9ACTN</name>
<keyword evidence="3" id="KW-1185">Reference proteome</keyword>
<dbReference type="Proteomes" id="UP000515947">
    <property type="component" value="Chromosome"/>
</dbReference>
<organism evidence="2 3">
    <name type="scientific">Nocardioides mesophilus</name>
    <dbReference type="NCBI Taxonomy" id="433659"/>
    <lineage>
        <taxon>Bacteria</taxon>
        <taxon>Bacillati</taxon>
        <taxon>Actinomycetota</taxon>
        <taxon>Actinomycetes</taxon>
        <taxon>Propionibacteriales</taxon>
        <taxon>Nocardioidaceae</taxon>
        <taxon>Nocardioides</taxon>
    </lineage>
</organism>
<proteinExistence type="predicted"/>
<dbReference type="KEGG" id="nmes:H9L09_03760"/>
<dbReference type="Pfam" id="PF13400">
    <property type="entry name" value="Tad"/>
    <property type="match status" value="1"/>
</dbReference>
<gene>
    <name evidence="2" type="ORF">H9L09_03760</name>
</gene>
<reference evidence="2 3" key="1">
    <citation type="submission" date="2020-08" db="EMBL/GenBank/DDBJ databases">
        <title>Genome sequence of Nocardioides mesophilus KACC 16243T.</title>
        <authorList>
            <person name="Hyun D.-W."/>
            <person name="Bae J.-W."/>
        </authorList>
    </citation>
    <scope>NUCLEOTIDE SEQUENCE [LARGE SCALE GENOMIC DNA]</scope>
    <source>
        <strain evidence="2 3">KACC 16243</strain>
    </source>
</reference>
<dbReference type="AlphaFoldDB" id="A0A7G9RGU5"/>
<sequence length="131" mass="13517">MIVGFFVVALLVVAVAVDASAAYLRRQGLDNLADAAALAAADGIQGQQVYEGGLGERARIDPALARAYVADYVRATGAATTYPGLRWQVDATTERVVVRVAAPLDLPLTVPGVDRAATVSATAASYVVVSD</sequence>
<feature type="domain" description="Putative Flp pilus-assembly TadG-like N-terminal" evidence="1">
    <location>
        <begin position="2"/>
        <end position="42"/>
    </location>
</feature>